<dbReference type="GO" id="GO:0004674">
    <property type="term" value="F:protein serine/threonine kinase activity"/>
    <property type="evidence" value="ECO:0007669"/>
    <property type="project" value="UniProtKB-KW"/>
</dbReference>
<dbReference type="PROSITE" id="PS00108">
    <property type="entry name" value="PROTEIN_KINASE_ST"/>
    <property type="match status" value="1"/>
</dbReference>
<feature type="compositionally biased region" description="Low complexity" evidence="6">
    <location>
        <begin position="325"/>
        <end position="337"/>
    </location>
</feature>
<dbReference type="InterPro" id="IPR000719">
    <property type="entry name" value="Prot_kinase_dom"/>
</dbReference>
<dbReference type="SMART" id="SM00220">
    <property type="entry name" value="S_TKc"/>
    <property type="match status" value="1"/>
</dbReference>
<gene>
    <name evidence="9" type="ORF">BJ982_004613</name>
</gene>
<dbReference type="Pfam" id="PF00069">
    <property type="entry name" value="Pkinase"/>
    <property type="match status" value="1"/>
</dbReference>
<accession>A0A7W7DAN2</accession>
<keyword evidence="2" id="KW-0808">Transferase</keyword>
<dbReference type="Proteomes" id="UP000542210">
    <property type="component" value="Unassembled WGS sequence"/>
</dbReference>
<evidence type="ECO:0000256" key="3">
    <source>
        <dbReference type="ARBA" id="ARBA00022741"/>
    </source>
</evidence>
<dbReference type="EC" id="2.7.11.1" evidence="1"/>
<dbReference type="RefSeq" id="WP_239122765.1">
    <property type="nucleotide sequence ID" value="NZ_BOOV01000005.1"/>
</dbReference>
<dbReference type="InterPro" id="IPR008271">
    <property type="entry name" value="Ser/Thr_kinase_AS"/>
</dbReference>
<evidence type="ECO:0000256" key="4">
    <source>
        <dbReference type="ARBA" id="ARBA00022777"/>
    </source>
</evidence>
<dbReference type="Gene3D" id="3.30.200.20">
    <property type="entry name" value="Phosphorylase Kinase, domain 1"/>
    <property type="match status" value="1"/>
</dbReference>
<evidence type="ECO:0000256" key="5">
    <source>
        <dbReference type="ARBA" id="ARBA00022840"/>
    </source>
</evidence>
<keyword evidence="7" id="KW-0472">Membrane</keyword>
<feature type="domain" description="Protein kinase" evidence="8">
    <location>
        <begin position="25"/>
        <end position="275"/>
    </location>
</feature>
<feature type="compositionally biased region" description="Pro residues" evidence="6">
    <location>
        <begin position="402"/>
        <end position="414"/>
    </location>
</feature>
<dbReference type="GO" id="GO:0005524">
    <property type="term" value="F:ATP binding"/>
    <property type="evidence" value="ECO:0007669"/>
    <property type="project" value="UniProtKB-KW"/>
</dbReference>
<evidence type="ECO:0000259" key="8">
    <source>
        <dbReference type="PROSITE" id="PS50011"/>
    </source>
</evidence>
<dbReference type="InterPro" id="IPR050660">
    <property type="entry name" value="NEK_Ser/Thr_kinase"/>
</dbReference>
<feature type="transmembrane region" description="Helical" evidence="7">
    <location>
        <begin position="297"/>
        <end position="318"/>
    </location>
</feature>
<keyword evidence="7" id="KW-1133">Transmembrane helix</keyword>
<dbReference type="EMBL" id="JACHND010000001">
    <property type="protein sequence ID" value="MBB4703069.1"/>
    <property type="molecule type" value="Genomic_DNA"/>
</dbReference>
<feature type="region of interest" description="Disordered" evidence="6">
    <location>
        <begin position="325"/>
        <end position="440"/>
    </location>
</feature>
<feature type="compositionally biased region" description="Pro residues" evidence="6">
    <location>
        <begin position="424"/>
        <end position="440"/>
    </location>
</feature>
<evidence type="ECO:0000256" key="6">
    <source>
        <dbReference type="SAM" id="MobiDB-lite"/>
    </source>
</evidence>
<keyword evidence="4 9" id="KW-0418">Kinase</keyword>
<dbReference type="PROSITE" id="PS50011">
    <property type="entry name" value="PROTEIN_KINASE_DOM"/>
    <property type="match status" value="1"/>
</dbReference>
<dbReference type="InterPro" id="IPR011009">
    <property type="entry name" value="Kinase-like_dom_sf"/>
</dbReference>
<dbReference type="Gene3D" id="1.10.510.10">
    <property type="entry name" value="Transferase(Phosphotransferase) domain 1"/>
    <property type="match status" value="1"/>
</dbReference>
<evidence type="ECO:0000313" key="9">
    <source>
        <dbReference type="EMBL" id="MBB4703069.1"/>
    </source>
</evidence>
<evidence type="ECO:0000256" key="7">
    <source>
        <dbReference type="SAM" id="Phobius"/>
    </source>
</evidence>
<evidence type="ECO:0000256" key="2">
    <source>
        <dbReference type="ARBA" id="ARBA00022679"/>
    </source>
</evidence>
<feature type="compositionally biased region" description="Low complexity" evidence="6">
    <location>
        <begin position="345"/>
        <end position="383"/>
    </location>
</feature>
<keyword evidence="3" id="KW-0547">Nucleotide-binding</keyword>
<dbReference type="CDD" id="cd14014">
    <property type="entry name" value="STKc_PknB_like"/>
    <property type="match status" value="1"/>
</dbReference>
<keyword evidence="7" id="KW-0812">Transmembrane</keyword>
<dbReference type="SUPFAM" id="SSF56112">
    <property type="entry name" value="Protein kinase-like (PK-like)"/>
    <property type="match status" value="1"/>
</dbReference>
<feature type="region of interest" description="Disordered" evidence="6">
    <location>
        <begin position="272"/>
        <end position="291"/>
    </location>
</feature>
<keyword evidence="10" id="KW-1185">Reference proteome</keyword>
<dbReference type="PANTHER" id="PTHR43671">
    <property type="entry name" value="SERINE/THREONINE-PROTEIN KINASE NEK"/>
    <property type="match status" value="1"/>
</dbReference>
<protein>
    <recommendedName>
        <fullName evidence="1">non-specific serine/threonine protein kinase</fullName>
        <ecNumber evidence="1">2.7.11.1</ecNumber>
    </recommendedName>
</protein>
<evidence type="ECO:0000256" key="1">
    <source>
        <dbReference type="ARBA" id="ARBA00012513"/>
    </source>
</evidence>
<keyword evidence="9" id="KW-0723">Serine/threonine-protein kinase</keyword>
<evidence type="ECO:0000313" key="10">
    <source>
        <dbReference type="Proteomes" id="UP000542210"/>
    </source>
</evidence>
<comment type="caution">
    <text evidence="9">The sequence shown here is derived from an EMBL/GenBank/DDBJ whole genome shotgun (WGS) entry which is preliminary data.</text>
</comment>
<organism evidence="9 10">
    <name type="scientific">Sphaerisporangium siamense</name>
    <dbReference type="NCBI Taxonomy" id="795645"/>
    <lineage>
        <taxon>Bacteria</taxon>
        <taxon>Bacillati</taxon>
        <taxon>Actinomycetota</taxon>
        <taxon>Actinomycetes</taxon>
        <taxon>Streptosporangiales</taxon>
        <taxon>Streptosporangiaceae</taxon>
        <taxon>Sphaerisporangium</taxon>
    </lineage>
</organism>
<name>A0A7W7DAN2_9ACTN</name>
<sequence>MKRAISGVEVVQALRDDDPRRLGVHDLTGRLGEGGQGVVYLGRAPDGRQVAIKLLHARLSGDPEARGRFLREVSVAQRVARFCTASVLHADLAGDRPYIVSEYVPGPSLRQLVEHEGPRQGAALDRLAISTATALAAIHRAGVLHRDLKPANVLMGPEGPVVIDFGIAKALDSPGATITQDTLGTPSYLAPEQLRGGAVTAAVDLFAWGVTMVFAATGRPAFGADSIPAVINRILNEPPYLGSLEPPLRDIVAACLSKDPAARPTADDVVTHLMGRPHAPPPGPEDTRGASRARRAVLLPVAAGVAAAVLGGGSVVLAQSLGASSSSAAPPVTQSPSGLVEGTWSAAPSPAEPSRPARTPGATRRATTPAAKPARTPKPVATPSASPSRTPKPSATAKPSPTRTPAPSPTPTVKPTPTAKPTVKPTPKPTPKPTAAPKPNPYTAAQVCGSGYKVIDSHSYGAGTTYLLYNATAGKNCVTTLSKYVVARKVKMSATLQAKGTTAVTDSGSYTAYAGPVRQAAKKVCVIWGGGYGATTWKSGWSHCG</sequence>
<proteinExistence type="predicted"/>
<dbReference type="AlphaFoldDB" id="A0A7W7DAN2"/>
<dbReference type="PANTHER" id="PTHR43671:SF13">
    <property type="entry name" value="SERINE_THREONINE-PROTEIN KINASE NEK2"/>
    <property type="match status" value="1"/>
</dbReference>
<keyword evidence="5" id="KW-0067">ATP-binding</keyword>
<reference evidence="9 10" key="1">
    <citation type="submission" date="2020-08" db="EMBL/GenBank/DDBJ databases">
        <title>Sequencing the genomes of 1000 actinobacteria strains.</title>
        <authorList>
            <person name="Klenk H.-P."/>
        </authorList>
    </citation>
    <scope>NUCLEOTIDE SEQUENCE [LARGE SCALE GENOMIC DNA]</scope>
    <source>
        <strain evidence="9 10">DSM 45784</strain>
    </source>
</reference>